<dbReference type="AlphaFoldDB" id="A0A418QAB1"/>
<sequence>MAVSLGLSSCTIGDVDSSSRSASGSASPTAEQSASPNPTEPGEGSASASTGPVEGASMAGSEVLSALPDGVDMAIGNGGHSNNGVTVPPWSTIKVPIAIAALRNDSAAAQPYVAPAITQSSNEAAAQLWASLGDPSRAATLTEQVISEGKSSATVQTKVVRPGFSSFGQSDWSVPEQATFASNLRCIQGSEPVTKYMGQIASGGGYGLGIIPGALFKGGWGPDESGNYGARQFGLVPNGAGKFVAVALAATSPDGTMEGAQARLTEAVKILQPVLGELPTAAC</sequence>
<evidence type="ECO:0000256" key="1">
    <source>
        <dbReference type="SAM" id="MobiDB-lite"/>
    </source>
</evidence>
<name>A0A418QAB1_9CORY</name>
<evidence type="ECO:0008006" key="4">
    <source>
        <dbReference type="Google" id="ProtNLM"/>
    </source>
</evidence>
<reference evidence="2 3" key="1">
    <citation type="submission" date="2018-09" db="EMBL/GenBank/DDBJ databases">
        <title>Optimization and identification of Corynebacterium falsenii FN1-14 from fish paste.</title>
        <authorList>
            <person name="Daroonpunt R."/>
            <person name="Tanasupawat S."/>
        </authorList>
    </citation>
    <scope>NUCLEOTIDE SEQUENCE [LARGE SCALE GENOMIC DNA]</scope>
    <source>
        <strain evidence="2 3">FN1-14</strain>
    </source>
</reference>
<dbReference type="SUPFAM" id="SSF56601">
    <property type="entry name" value="beta-lactamase/transpeptidase-like"/>
    <property type="match status" value="1"/>
</dbReference>
<dbReference type="Gene3D" id="3.40.710.10">
    <property type="entry name" value="DD-peptidase/beta-lactamase superfamily"/>
    <property type="match status" value="1"/>
</dbReference>
<comment type="caution">
    <text evidence="2">The sequence shown here is derived from an EMBL/GenBank/DDBJ whole genome shotgun (WGS) entry which is preliminary data.</text>
</comment>
<feature type="region of interest" description="Disordered" evidence="1">
    <location>
        <begin position="1"/>
        <end position="58"/>
    </location>
</feature>
<feature type="compositionally biased region" description="Polar residues" evidence="1">
    <location>
        <begin position="28"/>
        <end position="37"/>
    </location>
</feature>
<feature type="compositionally biased region" description="Polar residues" evidence="1">
    <location>
        <begin position="1"/>
        <end position="11"/>
    </location>
</feature>
<organism evidence="2 3">
    <name type="scientific">Corynebacterium falsenii</name>
    <dbReference type="NCBI Taxonomy" id="108486"/>
    <lineage>
        <taxon>Bacteria</taxon>
        <taxon>Bacillati</taxon>
        <taxon>Actinomycetota</taxon>
        <taxon>Actinomycetes</taxon>
        <taxon>Mycobacteriales</taxon>
        <taxon>Corynebacteriaceae</taxon>
        <taxon>Corynebacterium</taxon>
    </lineage>
</organism>
<evidence type="ECO:0000313" key="3">
    <source>
        <dbReference type="Proteomes" id="UP000285278"/>
    </source>
</evidence>
<dbReference type="Proteomes" id="UP000285278">
    <property type="component" value="Unassembled WGS sequence"/>
</dbReference>
<dbReference type="EMBL" id="QXJK01000001">
    <property type="protein sequence ID" value="RIX36957.1"/>
    <property type="molecule type" value="Genomic_DNA"/>
</dbReference>
<keyword evidence="3" id="KW-1185">Reference proteome</keyword>
<dbReference type="OrthoDB" id="3729831at2"/>
<accession>A0A418QAB1</accession>
<evidence type="ECO:0000313" key="2">
    <source>
        <dbReference type="EMBL" id="RIX36957.1"/>
    </source>
</evidence>
<dbReference type="InterPro" id="IPR012338">
    <property type="entry name" value="Beta-lactam/transpept-like"/>
</dbReference>
<dbReference type="STRING" id="1451189.CFAL_08705"/>
<proteinExistence type="predicted"/>
<gene>
    <name evidence="2" type="ORF">D3M95_00390</name>
</gene>
<feature type="compositionally biased region" description="Low complexity" evidence="1">
    <location>
        <begin position="18"/>
        <end position="27"/>
    </location>
</feature>
<protein>
    <recommendedName>
        <fullName evidence="4">Serine hydrolase</fullName>
    </recommendedName>
</protein>